<protein>
    <recommendedName>
        <fullName evidence="7">CDP-diacylglycerol--glycerol-3-phosphate 3-phosphatidyltransferase</fullName>
        <ecNumber evidence="7">2.7.8.5</ecNumber>
    </recommendedName>
</protein>
<dbReference type="PIRSF" id="PIRSF000850">
    <property type="entry name" value="Phospholipase_D_PSS"/>
    <property type="match status" value="1"/>
</dbReference>
<dbReference type="EC" id="2.7.8.5" evidence="7"/>
<evidence type="ECO:0000256" key="2">
    <source>
        <dbReference type="ARBA" id="ARBA00022679"/>
    </source>
</evidence>
<comment type="pathway">
    <text evidence="7">Phospholipid metabolism; phosphatidylglycerol biosynthesis; phosphatidylglycerol from CDP-diacylglycerol: step 1/2.</text>
</comment>
<dbReference type="VEuPathDB" id="FungiDB:TRICI_004857"/>
<dbReference type="Gene3D" id="3.30.870.10">
    <property type="entry name" value="Endonuclease Chain A"/>
    <property type="match status" value="2"/>
</dbReference>
<dbReference type="GO" id="GO:0005739">
    <property type="term" value="C:mitochondrion"/>
    <property type="evidence" value="ECO:0007669"/>
    <property type="project" value="UniProtKB-SubCell"/>
</dbReference>
<keyword evidence="5 7" id="KW-0594">Phospholipid biosynthesis</keyword>
<dbReference type="InterPro" id="IPR016270">
    <property type="entry name" value="PGS1"/>
</dbReference>
<keyword evidence="1 7" id="KW-0444">Lipid biosynthesis</keyword>
<organism evidence="8 9">
    <name type="scientific">Trichomonascus ciferrii</name>
    <dbReference type="NCBI Taxonomy" id="44093"/>
    <lineage>
        <taxon>Eukaryota</taxon>
        <taxon>Fungi</taxon>
        <taxon>Dikarya</taxon>
        <taxon>Ascomycota</taxon>
        <taxon>Saccharomycotina</taxon>
        <taxon>Dipodascomycetes</taxon>
        <taxon>Dipodascales</taxon>
        <taxon>Trichomonascaceae</taxon>
        <taxon>Trichomonascus</taxon>
        <taxon>Trichomonascus ciferrii complex</taxon>
    </lineage>
</organism>
<dbReference type="GO" id="GO:0032049">
    <property type="term" value="P:cardiolipin biosynthetic process"/>
    <property type="evidence" value="ECO:0007669"/>
    <property type="project" value="InterPro"/>
</dbReference>
<dbReference type="OrthoDB" id="10250191at2759"/>
<sequence>MKLYGFDDEIILSGANLSRDYFTNRQDRYMVFRSRALTDYYFRVHQTVAGLSYRVLPSTKRKAGFVLDWPHVYTLPEPTVDPVNYVREASKALRPLLGPQNTPSPPSAGAEGGVAEAEGAQYLTYVYPVSQFSQLFGATDRSTELTALARVLSMAGTDRFGWTLTAGYFNIHPMLRDKLLNTAPARPPTVITAAPEANGFYRSPGVSGLLPAAYSQLAMNFLDEARRRNKQVDLLEWKRGVVNTPDGWSYHAKGLWITNPDEEAPFLTVVGSSNYTRRAYTHDLETNLLLVTCDPVIQQALKTEVDNLKQHTTKMERQDFEHPDRKPDWRQKTFIKFMGDKL</sequence>
<keyword evidence="2 7" id="KW-0808">Transferase</keyword>
<evidence type="ECO:0000313" key="8">
    <source>
        <dbReference type="EMBL" id="KAA8908030.1"/>
    </source>
</evidence>
<evidence type="ECO:0000256" key="3">
    <source>
        <dbReference type="ARBA" id="ARBA00022737"/>
    </source>
</evidence>
<dbReference type="Proteomes" id="UP000761534">
    <property type="component" value="Unassembled WGS sequence"/>
</dbReference>
<evidence type="ECO:0000256" key="5">
    <source>
        <dbReference type="ARBA" id="ARBA00023209"/>
    </source>
</evidence>
<dbReference type="AlphaFoldDB" id="A0A642V566"/>
<keyword evidence="6 7" id="KW-1208">Phospholipid metabolism</keyword>
<keyword evidence="7" id="KW-0067">ATP-binding</keyword>
<accession>A0A642V566</accession>
<keyword evidence="7" id="KW-0547">Nucleotide-binding</keyword>
<comment type="catalytic activity">
    <reaction evidence="7">
        <text>a CDP-1,2-diacyl-sn-glycerol + sn-glycerol 3-phosphate = a 1,2-diacyl-sn-glycero-3-phospho-(1'-sn-glycero-3'-phosphate) + CMP + H(+)</text>
        <dbReference type="Rhea" id="RHEA:12593"/>
        <dbReference type="ChEBI" id="CHEBI:15378"/>
        <dbReference type="ChEBI" id="CHEBI:57597"/>
        <dbReference type="ChEBI" id="CHEBI:58332"/>
        <dbReference type="ChEBI" id="CHEBI:60110"/>
        <dbReference type="ChEBI" id="CHEBI:60377"/>
        <dbReference type="EC" id="2.7.8.5"/>
    </reaction>
</comment>
<reference evidence="8" key="1">
    <citation type="journal article" date="2019" name="G3 (Bethesda)">
        <title>Genome Assemblies of Two Rare Opportunistic Yeast Pathogens: Diutina rugosa (syn. Candida rugosa) and Trichomonascus ciferrii (syn. Candida ciferrii).</title>
        <authorList>
            <person name="Mixao V."/>
            <person name="Saus E."/>
            <person name="Hansen A.P."/>
            <person name="Lass-Florl C."/>
            <person name="Gabaldon T."/>
        </authorList>
    </citation>
    <scope>NUCLEOTIDE SEQUENCE</scope>
    <source>
        <strain evidence="8">CBS 4856</strain>
    </source>
</reference>
<dbReference type="EMBL" id="SWFS01000372">
    <property type="protein sequence ID" value="KAA8908030.1"/>
    <property type="molecule type" value="Genomic_DNA"/>
</dbReference>
<evidence type="ECO:0000313" key="9">
    <source>
        <dbReference type="Proteomes" id="UP000761534"/>
    </source>
</evidence>
<keyword evidence="4 7" id="KW-0443">Lipid metabolism</keyword>
<dbReference type="CDD" id="cd09137">
    <property type="entry name" value="PLDc_PGS1_euk_2"/>
    <property type="match status" value="1"/>
</dbReference>
<dbReference type="PANTHER" id="PTHR12586:SF1">
    <property type="entry name" value="CDP-DIACYLGLYCEROL--GLYCEROL-3-PHOSPHATE 3-PHOSPHATIDYLTRANSFERASE, MITOCHONDRIAL"/>
    <property type="match status" value="1"/>
</dbReference>
<evidence type="ECO:0000256" key="6">
    <source>
        <dbReference type="ARBA" id="ARBA00023264"/>
    </source>
</evidence>
<comment type="caution">
    <text evidence="8">The sequence shown here is derived from an EMBL/GenBank/DDBJ whole genome shotgun (WGS) entry which is preliminary data.</text>
</comment>
<evidence type="ECO:0000256" key="7">
    <source>
        <dbReference type="RuleBase" id="RU365024"/>
    </source>
</evidence>
<comment type="subcellular location">
    <subcellularLocation>
        <location evidence="7">Mitochondrion</location>
    </subcellularLocation>
</comment>
<proteinExistence type="inferred from homology"/>
<name>A0A642V566_9ASCO</name>
<evidence type="ECO:0000256" key="4">
    <source>
        <dbReference type="ARBA" id="ARBA00023098"/>
    </source>
</evidence>
<gene>
    <name evidence="8" type="ORF">TRICI_004857</name>
</gene>
<dbReference type="SUPFAM" id="SSF56024">
    <property type="entry name" value="Phospholipase D/nuclease"/>
    <property type="match status" value="1"/>
</dbReference>
<dbReference type="PANTHER" id="PTHR12586">
    <property type="entry name" value="CDP-DIACYLGLYCEROL--SERINE O-PHOSPHATIDYLTRANSFERASE"/>
    <property type="match status" value="1"/>
</dbReference>
<keyword evidence="3" id="KW-0677">Repeat</keyword>
<dbReference type="UniPathway" id="UPA00084">
    <property type="reaction ID" value="UER00503"/>
</dbReference>
<comment type="function">
    <text evidence="7">Functions in the biosynthesis of the anionic phospholipids phosphatidylglycerol and cardiolipin.</text>
</comment>
<evidence type="ECO:0000256" key="1">
    <source>
        <dbReference type="ARBA" id="ARBA00022516"/>
    </source>
</evidence>
<dbReference type="GO" id="GO:0005524">
    <property type="term" value="F:ATP binding"/>
    <property type="evidence" value="ECO:0007669"/>
    <property type="project" value="UniProtKB-KW"/>
</dbReference>
<dbReference type="GO" id="GO:0008444">
    <property type="term" value="F:CDP-diacylglycerol-glycerol-3-phosphate 3-phosphatidyltransferase activity"/>
    <property type="evidence" value="ECO:0007669"/>
    <property type="project" value="UniProtKB-EC"/>
</dbReference>
<keyword evidence="7" id="KW-0496">Mitochondrion</keyword>
<keyword evidence="9" id="KW-1185">Reference proteome</keyword>
<comment type="similarity">
    <text evidence="7">Belongs to the CDP-alcohol phosphatidyltransferase class-II family.</text>
</comment>